<dbReference type="Proteomes" id="UP000196320">
    <property type="component" value="Unassembled WGS sequence"/>
</dbReference>
<reference evidence="4 5" key="1">
    <citation type="submission" date="2017-02" db="EMBL/GenBank/DDBJ databases">
        <authorList>
            <person name="Peterson S.W."/>
        </authorList>
    </citation>
    <scope>NUCLEOTIDE SEQUENCE [LARGE SCALE GENOMIC DNA]</scope>
    <source>
        <strain evidence="4 5">B Mb 05.01</strain>
    </source>
</reference>
<evidence type="ECO:0000259" key="3">
    <source>
        <dbReference type="PROSITE" id="PS01124"/>
    </source>
</evidence>
<feature type="domain" description="HTH araC/xylS-type" evidence="3">
    <location>
        <begin position="1"/>
        <end position="45"/>
    </location>
</feature>
<name>A0A1R4I7C4_9MICO</name>
<dbReference type="Pfam" id="PF12833">
    <property type="entry name" value="HTH_18"/>
    <property type="match status" value="1"/>
</dbReference>
<gene>
    <name evidence="4" type="ORF">FM104_00400</name>
</gene>
<evidence type="ECO:0000256" key="1">
    <source>
        <dbReference type="ARBA" id="ARBA00023015"/>
    </source>
</evidence>
<dbReference type="PROSITE" id="PS01124">
    <property type="entry name" value="HTH_ARAC_FAMILY_2"/>
    <property type="match status" value="1"/>
</dbReference>
<keyword evidence="2" id="KW-0804">Transcription</keyword>
<protein>
    <recommendedName>
        <fullName evidence="3">HTH araC/xylS-type domain-containing protein</fullName>
    </recommendedName>
</protein>
<dbReference type="SUPFAM" id="SSF46689">
    <property type="entry name" value="Homeodomain-like"/>
    <property type="match status" value="1"/>
</dbReference>
<evidence type="ECO:0000313" key="4">
    <source>
        <dbReference type="EMBL" id="SJN15586.1"/>
    </source>
</evidence>
<keyword evidence="1" id="KW-0805">Transcription regulation</keyword>
<dbReference type="InterPro" id="IPR009057">
    <property type="entry name" value="Homeodomain-like_sf"/>
</dbReference>
<keyword evidence="5" id="KW-1185">Reference proteome</keyword>
<evidence type="ECO:0000313" key="5">
    <source>
        <dbReference type="Proteomes" id="UP000196320"/>
    </source>
</evidence>
<organism evidence="4 5">
    <name type="scientific">Microbacterium esteraromaticum</name>
    <dbReference type="NCBI Taxonomy" id="57043"/>
    <lineage>
        <taxon>Bacteria</taxon>
        <taxon>Bacillati</taxon>
        <taxon>Actinomycetota</taxon>
        <taxon>Actinomycetes</taxon>
        <taxon>Micrococcales</taxon>
        <taxon>Microbacteriaceae</taxon>
        <taxon>Microbacterium</taxon>
    </lineage>
</organism>
<dbReference type="GO" id="GO:0003700">
    <property type="term" value="F:DNA-binding transcription factor activity"/>
    <property type="evidence" value="ECO:0007669"/>
    <property type="project" value="InterPro"/>
</dbReference>
<proteinExistence type="predicted"/>
<dbReference type="InterPro" id="IPR018060">
    <property type="entry name" value="HTH_AraC"/>
</dbReference>
<dbReference type="Gene3D" id="1.10.10.60">
    <property type="entry name" value="Homeodomain-like"/>
    <property type="match status" value="1"/>
</dbReference>
<sequence length="56" mass="6213">MADLLRTTVDPIAAIATSVGWNDPDFAARQFRRSVGVSPSEYRRISRDTPLATHPE</sequence>
<dbReference type="AlphaFoldDB" id="A0A1R4I7C4"/>
<evidence type="ECO:0000256" key="2">
    <source>
        <dbReference type="ARBA" id="ARBA00023163"/>
    </source>
</evidence>
<accession>A0A1R4I7C4</accession>
<dbReference type="GO" id="GO:0043565">
    <property type="term" value="F:sequence-specific DNA binding"/>
    <property type="evidence" value="ECO:0007669"/>
    <property type="project" value="InterPro"/>
</dbReference>
<dbReference type="EMBL" id="FUKO01000002">
    <property type="protein sequence ID" value="SJN15586.1"/>
    <property type="molecule type" value="Genomic_DNA"/>
</dbReference>